<evidence type="ECO:0000313" key="3">
    <source>
        <dbReference type="EMBL" id="GFO67317.1"/>
    </source>
</evidence>
<gene>
    <name evidence="3" type="ORF">GMLC_08960</name>
</gene>
<evidence type="ECO:0000256" key="1">
    <source>
        <dbReference type="PROSITE-ProRule" id="PRU00339"/>
    </source>
</evidence>
<dbReference type="SUPFAM" id="SSF48452">
    <property type="entry name" value="TPR-like"/>
    <property type="match status" value="1"/>
</dbReference>
<evidence type="ECO:0000256" key="2">
    <source>
        <dbReference type="SAM" id="SignalP"/>
    </source>
</evidence>
<dbReference type="PROSITE" id="PS50005">
    <property type="entry name" value="TPR"/>
    <property type="match status" value="1"/>
</dbReference>
<evidence type="ECO:0000313" key="4">
    <source>
        <dbReference type="Proteomes" id="UP000587586"/>
    </source>
</evidence>
<protein>
    <submittedName>
        <fullName evidence="3">Lipoprotein</fullName>
    </submittedName>
</protein>
<dbReference type="Gene3D" id="1.25.40.10">
    <property type="entry name" value="Tetratricopeptide repeat domain"/>
    <property type="match status" value="2"/>
</dbReference>
<dbReference type="Proteomes" id="UP000587586">
    <property type="component" value="Unassembled WGS sequence"/>
</dbReference>
<dbReference type="SMART" id="SM00028">
    <property type="entry name" value="TPR"/>
    <property type="match status" value="5"/>
</dbReference>
<proteinExistence type="predicted"/>
<dbReference type="Pfam" id="PF13174">
    <property type="entry name" value="TPR_6"/>
    <property type="match status" value="1"/>
</dbReference>
<feature type="signal peptide" evidence="2">
    <location>
        <begin position="1"/>
        <end position="29"/>
    </location>
</feature>
<dbReference type="Pfam" id="PF13432">
    <property type="entry name" value="TPR_16"/>
    <property type="match status" value="3"/>
</dbReference>
<dbReference type="EMBL" id="BLXZ01000002">
    <property type="protein sequence ID" value="GFO67317.1"/>
    <property type="molecule type" value="Genomic_DNA"/>
</dbReference>
<feature type="chain" id="PRO_5028228927" evidence="2">
    <location>
        <begin position="30"/>
        <end position="698"/>
    </location>
</feature>
<keyword evidence="2" id="KW-0732">Signal</keyword>
<keyword evidence="3" id="KW-0449">Lipoprotein</keyword>
<organism evidence="3 4">
    <name type="scientific">Geomonas limicola</name>
    <dbReference type="NCBI Taxonomy" id="2740186"/>
    <lineage>
        <taxon>Bacteria</taxon>
        <taxon>Pseudomonadati</taxon>
        <taxon>Thermodesulfobacteriota</taxon>
        <taxon>Desulfuromonadia</taxon>
        <taxon>Geobacterales</taxon>
        <taxon>Geobacteraceae</taxon>
        <taxon>Geomonas</taxon>
    </lineage>
</organism>
<reference evidence="4" key="1">
    <citation type="submission" date="2020-06" db="EMBL/GenBank/DDBJ databases">
        <title>Draft genomic sequecing of Geomonas sp. Red745.</title>
        <authorList>
            <person name="Itoh H."/>
            <person name="Xu Z.X."/>
            <person name="Ushijima N."/>
            <person name="Masuda Y."/>
            <person name="Shiratori Y."/>
            <person name="Senoo K."/>
        </authorList>
    </citation>
    <scope>NUCLEOTIDE SEQUENCE [LARGE SCALE GENOMIC DNA]</scope>
    <source>
        <strain evidence="4">Red745</strain>
    </source>
</reference>
<dbReference type="AlphaFoldDB" id="A0A6V8N676"/>
<name>A0A6V8N676_9BACT</name>
<feature type="repeat" description="TPR" evidence="1">
    <location>
        <begin position="224"/>
        <end position="257"/>
    </location>
</feature>
<dbReference type="InterPro" id="IPR019734">
    <property type="entry name" value="TPR_rpt"/>
</dbReference>
<sequence>MTASFRTLRWRRQLWLLVTLAICATPALAGAQEKNRLLRIKVQPHHGYTRINLVFQSPPDFALNRGVNRVRIEVHQADAPSFKKLRSYGDANVSGIYCSSREGWLQVTVPTRQPNAGVELIDFITPNVLSLDVGPALKRTPRADIAPGREPILAGIEQFVRDFGTAPPSALPFVPTDIKTLKRFLPDNEVDLFQRAEGALYKEQGSEALELFGYFANKAPALKALAGFRSAQAFYVMERYDEALKAYNAAAALWPEYPEQAPELLQTLADLKAKNGDFKGGRALFLRLIERFSGTAYSGPLMNRLADLTARHGDTSAALEIYRSVVVHAAGTPAAERARMKLVDRDLFRISRDRYQELLEKYQRIYAAPCDFTLRDEALFKIALMQGLYGPARAGLDASIEYQRRYPRGIFSTIVKKMREELLLPVYREVYAGHRDQALVQLALENKEYLTRCLADPEFAPRVAEACRKAGQLAQELTLFGYLVDRSWAAGSAPFMLARLVEDALALGNLSLAQSSAQGFLTRFPKDPRTQRMHELLGRIAFEQGDLKRVSAELSFLNQKGRQAQLSESNYYLAKACAAAGDHPGAERALTRFLSAPPEKSPLLADGYLTLAGACASLKEYPEALAAYRGGLKVASGESADQMRYKMGEIYLQLKMIREAKGTWDELVKKNPSGTWGKLAAESLADLAWRLKIAGELP</sequence>
<dbReference type="RefSeq" id="WP_183359875.1">
    <property type="nucleotide sequence ID" value="NZ_BLXZ01000002.1"/>
</dbReference>
<dbReference type="InterPro" id="IPR011990">
    <property type="entry name" value="TPR-like_helical_dom_sf"/>
</dbReference>
<comment type="caution">
    <text evidence="3">The sequence shown here is derived from an EMBL/GenBank/DDBJ whole genome shotgun (WGS) entry which is preliminary data.</text>
</comment>
<accession>A0A6V8N676</accession>
<keyword evidence="1" id="KW-0802">TPR repeat</keyword>
<keyword evidence="4" id="KW-1185">Reference proteome</keyword>